<dbReference type="SUPFAM" id="SSF51445">
    <property type="entry name" value="(Trans)glycosidases"/>
    <property type="match status" value="1"/>
</dbReference>
<evidence type="ECO:0000256" key="9">
    <source>
        <dbReference type="ARBA" id="ARBA00023295"/>
    </source>
</evidence>
<keyword evidence="8" id="KW-0119">Carbohydrate metabolism</keyword>
<dbReference type="CDD" id="cd11325">
    <property type="entry name" value="AmyAc_GTHase"/>
    <property type="match status" value="1"/>
</dbReference>
<dbReference type="CDD" id="cd02853">
    <property type="entry name" value="E_set_MTHase_like_N"/>
    <property type="match status" value="1"/>
</dbReference>
<evidence type="ECO:0000256" key="1">
    <source>
        <dbReference type="ARBA" id="ARBA00004496"/>
    </source>
</evidence>
<keyword evidence="7 14" id="KW-0378">Hydrolase</keyword>
<dbReference type="Gene3D" id="3.20.20.80">
    <property type="entry name" value="Glycosidases"/>
    <property type="match status" value="1"/>
</dbReference>
<dbReference type="PANTHER" id="PTHR43651">
    <property type="entry name" value="1,4-ALPHA-GLUCAN-BRANCHING ENZYME"/>
    <property type="match status" value="1"/>
</dbReference>
<dbReference type="Pfam" id="PF00128">
    <property type="entry name" value="Alpha-amylase"/>
    <property type="match status" value="1"/>
</dbReference>
<dbReference type="InterPro" id="IPR022567">
    <property type="entry name" value="DUF3459"/>
</dbReference>
<evidence type="ECO:0000313" key="19">
    <source>
        <dbReference type="EMBL" id="TCJ90085.1"/>
    </source>
</evidence>
<feature type="binding site" evidence="16">
    <location>
        <begin position="371"/>
        <end position="376"/>
    </location>
    <ligand>
        <name>substrate</name>
    </ligand>
</feature>
<dbReference type="Gene3D" id="1.10.10.760">
    <property type="entry name" value="E-set domains of sugar-utilizing enzymes"/>
    <property type="match status" value="1"/>
</dbReference>
<comment type="similarity">
    <text evidence="3 14">Belongs to the glycosyl hydrolase 13 family.</text>
</comment>
<dbReference type="InterPro" id="IPR017853">
    <property type="entry name" value="GH"/>
</dbReference>
<comment type="catalytic activity">
    <reaction evidence="12 14">
        <text>hydrolysis of (1-&gt;4)-alpha-D-glucosidic linkage in 4-alpha-D-[(1-&gt;4)-alpha-D-glucanosyl]n trehalose to yield trehalose and (1-&gt;4)-alpha-D-glucan.</text>
        <dbReference type="EC" id="3.2.1.141"/>
    </reaction>
</comment>
<comment type="pathway">
    <text evidence="2 14">Glycan biosynthesis; trehalose biosynthesis.</text>
</comment>
<evidence type="ECO:0000256" key="11">
    <source>
        <dbReference type="ARBA" id="ARBA00033284"/>
    </source>
</evidence>
<dbReference type="InterPro" id="IPR006047">
    <property type="entry name" value="GH13_cat_dom"/>
</dbReference>
<dbReference type="InterPro" id="IPR012768">
    <property type="entry name" value="Trehalose_TreZ"/>
</dbReference>
<dbReference type="GO" id="GO:0005737">
    <property type="term" value="C:cytoplasm"/>
    <property type="evidence" value="ECO:0007669"/>
    <property type="project" value="UniProtKB-SubCell"/>
</dbReference>
<evidence type="ECO:0000256" key="8">
    <source>
        <dbReference type="ARBA" id="ARBA00023277"/>
    </source>
</evidence>
<feature type="binding site" evidence="16">
    <location>
        <begin position="237"/>
        <end position="242"/>
    </location>
    <ligand>
        <name>substrate</name>
    </ligand>
</feature>
<evidence type="ECO:0000256" key="6">
    <source>
        <dbReference type="ARBA" id="ARBA00022490"/>
    </source>
</evidence>
<evidence type="ECO:0000256" key="14">
    <source>
        <dbReference type="PIRNR" id="PIRNR006337"/>
    </source>
</evidence>
<dbReference type="SUPFAM" id="SSF81296">
    <property type="entry name" value="E set domains"/>
    <property type="match status" value="1"/>
</dbReference>
<organism evidence="19 20">
    <name type="scientific">Nocardia alba</name>
    <dbReference type="NCBI Taxonomy" id="225051"/>
    <lineage>
        <taxon>Bacteria</taxon>
        <taxon>Bacillati</taxon>
        <taxon>Actinomycetota</taxon>
        <taxon>Actinomycetes</taxon>
        <taxon>Mycobacteriales</taxon>
        <taxon>Nocardiaceae</taxon>
        <taxon>Nocardia</taxon>
    </lineage>
</organism>
<dbReference type="EC" id="3.2.1.141" evidence="4 13"/>
<keyword evidence="9 14" id="KW-0326">Glycosidase</keyword>
<dbReference type="AlphaFoldDB" id="A0A4V6NCI3"/>
<protein>
    <recommendedName>
        <fullName evidence="5 13">Malto-oligosyltrehalose trehalohydrolase</fullName>
        <shortName evidence="14">MTHase</shortName>
        <ecNumber evidence="4 13">3.2.1.141</ecNumber>
    </recommendedName>
    <alternativeName>
        <fullName evidence="11 14">4-alpha-D-((1-&gt;4)-alpha-D-glucano)trehalose trehalohydrolase</fullName>
    </alternativeName>
    <alternativeName>
        <fullName evidence="10 14">Maltooligosyl trehalose trehalohydrolase</fullName>
    </alternativeName>
</protein>
<dbReference type="GO" id="GO:0033942">
    <property type="term" value="F:4-alpha-D-(1-&gt;4)-alpha-D-glucanotrehalose trehalohydrolase activity"/>
    <property type="evidence" value="ECO:0007669"/>
    <property type="project" value="UniProtKB-EC"/>
</dbReference>
<dbReference type="GO" id="GO:0005992">
    <property type="term" value="P:trehalose biosynthetic process"/>
    <property type="evidence" value="ECO:0007669"/>
    <property type="project" value="UniProtKB-UniRule"/>
</dbReference>
<dbReference type="InterPro" id="IPR014756">
    <property type="entry name" value="Ig_E-set"/>
</dbReference>
<evidence type="ECO:0000256" key="17">
    <source>
        <dbReference type="PIRSR" id="PIRSR006337-3"/>
    </source>
</evidence>
<evidence type="ECO:0000256" key="2">
    <source>
        <dbReference type="ARBA" id="ARBA00005199"/>
    </source>
</evidence>
<dbReference type="UniPathway" id="UPA00299"/>
<dbReference type="InterPro" id="IPR013783">
    <property type="entry name" value="Ig-like_fold"/>
</dbReference>
<evidence type="ECO:0000256" key="16">
    <source>
        <dbReference type="PIRSR" id="PIRSR006337-2"/>
    </source>
</evidence>
<proteinExistence type="inferred from homology"/>
<evidence type="ECO:0000256" key="12">
    <source>
        <dbReference type="ARBA" id="ARBA00034013"/>
    </source>
</evidence>
<evidence type="ECO:0000256" key="5">
    <source>
        <dbReference type="ARBA" id="ARBA00015938"/>
    </source>
</evidence>
<reference evidence="19 20" key="1">
    <citation type="submission" date="2019-03" db="EMBL/GenBank/DDBJ databases">
        <title>Genomic Encyclopedia of Type Strains, Phase IV (KMG-IV): sequencing the most valuable type-strain genomes for metagenomic binning, comparative biology and taxonomic classification.</title>
        <authorList>
            <person name="Goeker M."/>
        </authorList>
    </citation>
    <scope>NUCLEOTIDE SEQUENCE [LARGE SCALE GENOMIC DNA]</scope>
    <source>
        <strain evidence="19 20">DSM 44684</strain>
    </source>
</reference>
<feature type="domain" description="Glycosyl hydrolase family 13 catalytic" evidence="18">
    <location>
        <begin position="94"/>
        <end position="439"/>
    </location>
</feature>
<dbReference type="EMBL" id="SMFR01000007">
    <property type="protein sequence ID" value="TCJ90085.1"/>
    <property type="molecule type" value="Genomic_DNA"/>
</dbReference>
<feature type="active site" description="Nucleophile" evidence="15">
    <location>
        <position position="239"/>
    </location>
</feature>
<dbReference type="Proteomes" id="UP000294856">
    <property type="component" value="Unassembled WGS sequence"/>
</dbReference>
<evidence type="ECO:0000256" key="15">
    <source>
        <dbReference type="PIRSR" id="PIRSR006337-1"/>
    </source>
</evidence>
<evidence type="ECO:0000256" key="3">
    <source>
        <dbReference type="ARBA" id="ARBA00008061"/>
    </source>
</evidence>
<gene>
    <name evidence="19" type="ORF">DFR71_5973</name>
</gene>
<evidence type="ECO:0000256" key="4">
    <source>
        <dbReference type="ARBA" id="ARBA00012268"/>
    </source>
</evidence>
<accession>A0A4V6NCI3</accession>
<evidence type="ECO:0000256" key="7">
    <source>
        <dbReference type="ARBA" id="ARBA00022801"/>
    </source>
</evidence>
<evidence type="ECO:0000259" key="18">
    <source>
        <dbReference type="SMART" id="SM00642"/>
    </source>
</evidence>
<dbReference type="Gene3D" id="2.60.40.10">
    <property type="entry name" value="Immunoglobulins"/>
    <property type="match status" value="1"/>
</dbReference>
<comment type="caution">
    <text evidence="19">The sequence shown here is derived from an EMBL/GenBank/DDBJ whole genome shotgun (WGS) entry which is preliminary data.</text>
</comment>
<feature type="binding site" evidence="16">
    <location>
        <begin position="301"/>
        <end position="305"/>
    </location>
    <ligand>
        <name>substrate</name>
    </ligand>
</feature>
<dbReference type="InterPro" id="IPR044901">
    <property type="entry name" value="Trehalose_TreZ_E-set_sf"/>
</dbReference>
<evidence type="ECO:0000313" key="20">
    <source>
        <dbReference type="Proteomes" id="UP000294856"/>
    </source>
</evidence>
<feature type="active site" description="Proton donor" evidence="15">
    <location>
        <position position="276"/>
    </location>
</feature>
<feature type="site" description="Transition state stabilizer" evidence="17">
    <location>
        <position position="372"/>
    </location>
</feature>
<keyword evidence="6" id="KW-0963">Cytoplasm</keyword>
<evidence type="ECO:0000256" key="13">
    <source>
        <dbReference type="NCBIfam" id="TIGR02402"/>
    </source>
</evidence>
<dbReference type="SMART" id="SM00642">
    <property type="entry name" value="Aamy"/>
    <property type="match status" value="1"/>
</dbReference>
<dbReference type="STRING" id="1210063.GCA_001612665_06117"/>
<name>A0A4V6NCI3_9NOCA</name>
<dbReference type="PANTHER" id="PTHR43651:SF11">
    <property type="entry name" value="MALTO-OLIGOSYLTREHALOSE TREHALOHYDROLASE"/>
    <property type="match status" value="1"/>
</dbReference>
<dbReference type="Pfam" id="PF11941">
    <property type="entry name" value="DUF3459"/>
    <property type="match status" value="1"/>
</dbReference>
<keyword evidence="20" id="KW-1185">Reference proteome</keyword>
<dbReference type="PIRSF" id="PIRSF006337">
    <property type="entry name" value="Trehalose_TreZ"/>
    <property type="match status" value="1"/>
</dbReference>
<sequence>MWAPAAAAVRLQLDGVEHPMRRNGGGNWSVRVDAGQGARYGFLIDDDPTVLPDPRSARQPDGVHETSAVHDLDQAVWTDRNWTGRTLAGSVFYELHLGTFTPDGTFDAAIERLDHLVTLGVTTVELMPVNAFDGTHNWGYDGVGWYAVQESYGGPDGLQRFVDACHARGLAVCLDVVYNHLGPCGNYLPRFGPYLTEGRNTWGRSLNLDGPGSDAVRAYIIDNALRWLREFHLDALRIDAVHALVDRTATHLLDELAVETTALAAHLGRPLSLIAESDLNDPRLITPRAAGGYGLTGQWNDDLHHAVHTAVSGERQGYYADFGSLSCLAQTLTHGFFHAGTYSSFRGRTHGVPLRRDLLPGSALLGYTCNHDQIGNRAIGDRPSAYLTPGQLAVKAALVLLSASTPMLFMGEEWGARTPFQFFTSHTDPVVAAATATGRRAEFAEHGWSGDEVPDPQDPATFTRSKLDWTEVGREPHARLLACYRGLLALRRSRPEFADPWLERVWADYDEARRWFILRRGRISVVCNLAEDEVVIPVHGRVLLAWSPATESGAGILISGHSFAVLEEGDGAGTVVTE</sequence>
<dbReference type="NCBIfam" id="TIGR02402">
    <property type="entry name" value="trehalose_TreZ"/>
    <property type="match status" value="1"/>
</dbReference>
<evidence type="ECO:0000256" key="10">
    <source>
        <dbReference type="ARBA" id="ARBA00032057"/>
    </source>
</evidence>
<comment type="subcellular location">
    <subcellularLocation>
        <location evidence="1 15">Cytoplasm</location>
    </subcellularLocation>
</comment>